<name>A0A6C0D1Z9_9ZZZZ</name>
<protein>
    <submittedName>
        <fullName evidence="1">Uncharacterized protein</fullName>
    </submittedName>
</protein>
<dbReference type="AlphaFoldDB" id="A0A6C0D1Z9"/>
<reference evidence="1" key="1">
    <citation type="journal article" date="2020" name="Nature">
        <title>Giant virus diversity and host interactions through global metagenomics.</title>
        <authorList>
            <person name="Schulz F."/>
            <person name="Roux S."/>
            <person name="Paez-Espino D."/>
            <person name="Jungbluth S."/>
            <person name="Walsh D.A."/>
            <person name="Denef V.J."/>
            <person name="McMahon K.D."/>
            <person name="Konstantinidis K.T."/>
            <person name="Eloe-Fadrosh E.A."/>
            <person name="Kyrpides N.C."/>
            <person name="Woyke T."/>
        </authorList>
    </citation>
    <scope>NUCLEOTIDE SEQUENCE</scope>
    <source>
        <strain evidence="1">GVMAG-M-3300023174-107</strain>
    </source>
</reference>
<dbReference type="EMBL" id="MN739522">
    <property type="protein sequence ID" value="QHT10547.1"/>
    <property type="molecule type" value="Genomic_DNA"/>
</dbReference>
<accession>A0A6C0D1Z9</accession>
<proteinExistence type="predicted"/>
<evidence type="ECO:0000313" key="1">
    <source>
        <dbReference type="EMBL" id="QHT10547.1"/>
    </source>
</evidence>
<sequence length="313" mass="36941">MTEITSFADFNKIYCNKYTVLQLKTIGVKFNVKWKNKKKSDIQQECYSFLKNGYYAAKIQKIWRNYLIRLFNHTQGPAIFKRSICNNVEDFLTTETMKEIDYYFFVSYKDVDGFIYGFNIISLFNLIKKKDIKNPYTRNIFSPELILMVEKRIHYNKLLKKTYHEINDTSNTRKLTMSVDDKINELFQKIDSFGNYTQSEWLTSLNTFYLRKFLLELFDIWSYRAQLLNETKILICPPFGTPFRDIPMHIISSGIYIDTLMIKKYCYTIVNKLINSAETTENQNLGAIYVLTALTLVNSEAANALPWLFQSVI</sequence>
<organism evidence="1">
    <name type="scientific">viral metagenome</name>
    <dbReference type="NCBI Taxonomy" id="1070528"/>
    <lineage>
        <taxon>unclassified sequences</taxon>
        <taxon>metagenomes</taxon>
        <taxon>organismal metagenomes</taxon>
    </lineage>
</organism>